<reference evidence="1" key="1">
    <citation type="submission" date="2020-05" db="EMBL/GenBank/DDBJ databases">
        <title>Large-scale comparative analyses of tick genomes elucidate their genetic diversity and vector capacities.</title>
        <authorList>
            <person name="Jia N."/>
            <person name="Wang J."/>
            <person name="Shi W."/>
            <person name="Du L."/>
            <person name="Sun Y."/>
            <person name="Zhan W."/>
            <person name="Jiang J."/>
            <person name="Wang Q."/>
            <person name="Zhang B."/>
            <person name="Ji P."/>
            <person name="Sakyi L.B."/>
            <person name="Cui X."/>
            <person name="Yuan T."/>
            <person name="Jiang B."/>
            <person name="Yang W."/>
            <person name="Lam T.T.-Y."/>
            <person name="Chang Q."/>
            <person name="Ding S."/>
            <person name="Wang X."/>
            <person name="Zhu J."/>
            <person name="Ruan X."/>
            <person name="Zhao L."/>
            <person name="Wei J."/>
            <person name="Que T."/>
            <person name="Du C."/>
            <person name="Cheng J."/>
            <person name="Dai P."/>
            <person name="Han X."/>
            <person name="Huang E."/>
            <person name="Gao Y."/>
            <person name="Liu J."/>
            <person name="Shao H."/>
            <person name="Ye R."/>
            <person name="Li L."/>
            <person name="Wei W."/>
            <person name="Wang X."/>
            <person name="Wang C."/>
            <person name="Yang T."/>
            <person name="Huo Q."/>
            <person name="Li W."/>
            <person name="Guo W."/>
            <person name="Chen H."/>
            <person name="Zhou L."/>
            <person name="Ni X."/>
            <person name="Tian J."/>
            <person name="Zhou Y."/>
            <person name="Sheng Y."/>
            <person name="Liu T."/>
            <person name="Pan Y."/>
            <person name="Xia L."/>
            <person name="Li J."/>
            <person name="Zhao F."/>
            <person name="Cao W."/>
        </authorList>
    </citation>
    <scope>NUCLEOTIDE SEQUENCE</scope>
    <source>
        <strain evidence="1">Dsil-2018</strain>
    </source>
</reference>
<dbReference type="Proteomes" id="UP000821865">
    <property type="component" value="Chromosome 7"/>
</dbReference>
<comment type="caution">
    <text evidence="1">The sequence shown here is derived from an EMBL/GenBank/DDBJ whole genome shotgun (WGS) entry which is preliminary data.</text>
</comment>
<dbReference type="EMBL" id="CM023476">
    <property type="protein sequence ID" value="KAH7942592.1"/>
    <property type="molecule type" value="Genomic_DNA"/>
</dbReference>
<organism evidence="1 2">
    <name type="scientific">Dermacentor silvarum</name>
    <name type="common">Tick</name>
    <dbReference type="NCBI Taxonomy" id="543639"/>
    <lineage>
        <taxon>Eukaryota</taxon>
        <taxon>Metazoa</taxon>
        <taxon>Ecdysozoa</taxon>
        <taxon>Arthropoda</taxon>
        <taxon>Chelicerata</taxon>
        <taxon>Arachnida</taxon>
        <taxon>Acari</taxon>
        <taxon>Parasitiformes</taxon>
        <taxon>Ixodida</taxon>
        <taxon>Ixodoidea</taxon>
        <taxon>Ixodidae</taxon>
        <taxon>Rhipicephalinae</taxon>
        <taxon>Dermacentor</taxon>
    </lineage>
</organism>
<keyword evidence="2" id="KW-1185">Reference proteome</keyword>
<accession>A0ACB8CIS0</accession>
<evidence type="ECO:0000313" key="2">
    <source>
        <dbReference type="Proteomes" id="UP000821865"/>
    </source>
</evidence>
<sequence length="292" mass="32516">MVARPGRVLRPGSLVRVTLCRGQGGTLADSEVRRCPSDTWQVVEMAAPGGFILHQVLPFCAPAGYTPRGYRGGTKGFHTEGALTHVFCLVGSAVPVLPTLPCGKAKKKDFGTLTETLTQDNPCPTRAKTIAATCSMAALFLPTMDYDDVHIHLQDFGQEAVQLAKNYIKALKGISTFKTHLDFTRKCKEKNIVPRSLQLRQPINTAEGRDIINKAQQRLVTARIHECHTVIRKREVDAFFAKRQLEHQVPHLFSSIDSFAKAIASSDENKHRKMQKKKLFFNQANRKIRNIG</sequence>
<protein>
    <submittedName>
        <fullName evidence="1">Uncharacterized protein</fullName>
    </submittedName>
</protein>
<gene>
    <name evidence="1" type="ORF">HPB49_025620</name>
</gene>
<evidence type="ECO:0000313" key="1">
    <source>
        <dbReference type="EMBL" id="KAH7942592.1"/>
    </source>
</evidence>
<proteinExistence type="predicted"/>
<name>A0ACB8CIS0_DERSI</name>